<keyword evidence="2" id="KW-0472">Membrane</keyword>
<feature type="compositionally biased region" description="Polar residues" evidence="1">
    <location>
        <begin position="48"/>
        <end position="65"/>
    </location>
</feature>
<accession>A0A4R8Q5G6</accession>
<proteinExistence type="predicted"/>
<feature type="region of interest" description="Disordered" evidence="1">
    <location>
        <begin position="279"/>
        <end position="316"/>
    </location>
</feature>
<evidence type="ECO:0000256" key="1">
    <source>
        <dbReference type="SAM" id="MobiDB-lite"/>
    </source>
</evidence>
<dbReference type="Proteomes" id="UP000295083">
    <property type="component" value="Unassembled WGS sequence"/>
</dbReference>
<keyword evidence="2" id="KW-1133">Transmembrane helix</keyword>
<feature type="compositionally biased region" description="Pro residues" evidence="1">
    <location>
        <begin position="281"/>
        <end position="291"/>
    </location>
</feature>
<feature type="compositionally biased region" description="Basic and acidic residues" evidence="1">
    <location>
        <begin position="299"/>
        <end position="316"/>
    </location>
</feature>
<dbReference type="Pfam" id="PF14610">
    <property type="entry name" value="Psg1"/>
    <property type="match status" value="1"/>
</dbReference>
<dbReference type="EMBL" id="QAPG01000385">
    <property type="protein sequence ID" value="TDZ28963.1"/>
    <property type="molecule type" value="Genomic_DNA"/>
</dbReference>
<evidence type="ECO:0000313" key="4">
    <source>
        <dbReference type="EMBL" id="TDZ28963.1"/>
    </source>
</evidence>
<reference evidence="4 5" key="1">
    <citation type="submission" date="2018-11" db="EMBL/GenBank/DDBJ databases">
        <title>Genome sequence and assembly of Colletotrichum spinosum.</title>
        <authorList>
            <person name="Gan P."/>
            <person name="Shirasu K."/>
        </authorList>
    </citation>
    <scope>NUCLEOTIDE SEQUENCE [LARGE SCALE GENOMIC DNA]</scope>
    <source>
        <strain evidence="4 5">CBS 515.97</strain>
    </source>
</reference>
<evidence type="ECO:0000256" key="2">
    <source>
        <dbReference type="SAM" id="Phobius"/>
    </source>
</evidence>
<sequence>MTASGVRGLGLITTLLISQSLAAIHPRDSDLRPWVTIAADGAAQTVTPTVADSKTTSTFPASSPLPTADSKGEGAFLLCGSAAGSNGLAQPFCAPSKDSELEGGKTYFVTWDASLFPSPNTVVQVQGDFGVTDTIGAGHGFTSQSLPASQGFFEWDVIGYNMPPGEALDVQLYLAVPASNGTIAARDKGPRVRIVNKRSRLDPLRRRKSTVFGIILPVIFGLLSLGGIGWFIWWYGRRKGMFKTGGGQGYGVGKSRAQRTDGGISLADGTFTNATRGVEMMPPPRPPPPSNPITNAFHAELERQERNERAHNESLV</sequence>
<dbReference type="InterPro" id="IPR028000">
    <property type="entry name" value="Pma1"/>
</dbReference>
<feature type="transmembrane region" description="Helical" evidence="2">
    <location>
        <begin position="211"/>
        <end position="235"/>
    </location>
</feature>
<keyword evidence="5" id="KW-1185">Reference proteome</keyword>
<gene>
    <name evidence="4" type="ORF">C8035_v003946</name>
</gene>
<feature type="region of interest" description="Disordered" evidence="1">
    <location>
        <begin position="48"/>
        <end position="67"/>
    </location>
</feature>
<feature type="signal peptide" evidence="3">
    <location>
        <begin position="1"/>
        <end position="22"/>
    </location>
</feature>
<feature type="chain" id="PRO_5020873395" evidence="3">
    <location>
        <begin position="23"/>
        <end position="316"/>
    </location>
</feature>
<protein>
    <submittedName>
        <fullName evidence="4">Uncharacterized protein</fullName>
    </submittedName>
</protein>
<keyword evidence="2" id="KW-0812">Transmembrane</keyword>
<name>A0A4R8Q5G6_9PEZI</name>
<keyword evidence="3" id="KW-0732">Signal</keyword>
<evidence type="ECO:0000256" key="3">
    <source>
        <dbReference type="SAM" id="SignalP"/>
    </source>
</evidence>
<comment type="caution">
    <text evidence="4">The sequence shown here is derived from an EMBL/GenBank/DDBJ whole genome shotgun (WGS) entry which is preliminary data.</text>
</comment>
<evidence type="ECO:0000313" key="5">
    <source>
        <dbReference type="Proteomes" id="UP000295083"/>
    </source>
</evidence>
<organism evidence="4 5">
    <name type="scientific">Colletotrichum spinosum</name>
    <dbReference type="NCBI Taxonomy" id="1347390"/>
    <lineage>
        <taxon>Eukaryota</taxon>
        <taxon>Fungi</taxon>
        <taxon>Dikarya</taxon>
        <taxon>Ascomycota</taxon>
        <taxon>Pezizomycotina</taxon>
        <taxon>Sordariomycetes</taxon>
        <taxon>Hypocreomycetidae</taxon>
        <taxon>Glomerellales</taxon>
        <taxon>Glomerellaceae</taxon>
        <taxon>Colletotrichum</taxon>
        <taxon>Colletotrichum orbiculare species complex</taxon>
    </lineage>
</organism>
<dbReference type="AlphaFoldDB" id="A0A4R8Q5G6"/>